<protein>
    <submittedName>
        <fullName evidence="3">DUF459 domain-containing protein</fullName>
    </submittedName>
</protein>
<evidence type="ECO:0000313" key="4">
    <source>
        <dbReference type="Proteomes" id="UP000818323"/>
    </source>
</evidence>
<dbReference type="Pfam" id="PF04311">
    <property type="entry name" value="DUF459"/>
    <property type="match status" value="1"/>
</dbReference>
<reference evidence="3 4" key="1">
    <citation type="submission" date="2020-01" db="EMBL/GenBank/DDBJ databases">
        <title>Microvirga sp. nov., an arsenate reduction bacterium isolated from Tibet hotspring sediments.</title>
        <authorList>
            <person name="Yuan C.-G."/>
        </authorList>
    </citation>
    <scope>NUCLEOTIDE SEQUENCE [LARGE SCALE GENOMIC DNA]</scope>
    <source>
        <strain evidence="3 4">SYSU G3D203</strain>
    </source>
</reference>
<feature type="region of interest" description="Disordered" evidence="1">
    <location>
        <begin position="77"/>
        <end position="106"/>
    </location>
</feature>
<sequence>MKLVPILRRMTLALLLMAGGAGAALAQPGYYQQPGYPQQQGYRDPRAYPPGYYPGKLVQPAQPQPQQGFSLRRFFGVPDDPPPPARAPVARPRKPAAAPAVAKQEKPKINPSTQVVVFGDALAGFARQGLDAHYAENQDVEVVAKVRGDVNLVRADPADWPNFIRSTLDGGQKVSVAVVMLGTNDRQSIREGDEAVEPLSDRWRDLYRQRVDAIMGVFKERRIPVVWIGLPPMKNSKISDDLVAMNEIYKESVQRHGGTYVDIWPGFVDEENRYTAEGPDVDGEPTKLRTNEGVFFTRAGARKVAFFADTEIKRILGQGGAAVAAAPNPAASAPAEGAPAPSIEAAIPAPPDAAAPVALPQKPLVGPVLPLTRQDVAPGGALVTAPPKLTGDHAYAAQRAFRVGAAPGSRPGRADDFRWPNP</sequence>
<evidence type="ECO:0000256" key="2">
    <source>
        <dbReference type="SAM" id="SignalP"/>
    </source>
</evidence>
<evidence type="ECO:0000313" key="3">
    <source>
        <dbReference type="EMBL" id="NBJ25840.1"/>
    </source>
</evidence>
<dbReference type="InterPro" id="IPR007407">
    <property type="entry name" value="DUF459"/>
</dbReference>
<dbReference type="Gene3D" id="3.40.50.1110">
    <property type="entry name" value="SGNH hydrolase"/>
    <property type="match status" value="1"/>
</dbReference>
<keyword evidence="2" id="KW-0732">Signal</keyword>
<gene>
    <name evidence="3" type="ORF">GR303_15900</name>
</gene>
<dbReference type="CDD" id="cd01829">
    <property type="entry name" value="SGNH_hydrolase_peri2"/>
    <property type="match status" value="1"/>
</dbReference>
<dbReference type="InterPro" id="IPR036514">
    <property type="entry name" value="SGNH_hydro_sf"/>
</dbReference>
<dbReference type="SUPFAM" id="SSF52266">
    <property type="entry name" value="SGNH hydrolase"/>
    <property type="match status" value="1"/>
</dbReference>
<evidence type="ECO:0000256" key="1">
    <source>
        <dbReference type="SAM" id="MobiDB-lite"/>
    </source>
</evidence>
<feature type="signal peptide" evidence="2">
    <location>
        <begin position="1"/>
        <end position="26"/>
    </location>
</feature>
<accession>A0ABW9Z299</accession>
<dbReference type="RefSeq" id="WP_161724029.1">
    <property type="nucleotide sequence ID" value="NZ_JAAAXI010000011.1"/>
</dbReference>
<comment type="caution">
    <text evidence="3">The sequence shown here is derived from an EMBL/GenBank/DDBJ whole genome shotgun (WGS) entry which is preliminary data.</text>
</comment>
<organism evidence="3 4">
    <name type="scientific">Microvirga arsenatis</name>
    <dbReference type="NCBI Taxonomy" id="2692265"/>
    <lineage>
        <taxon>Bacteria</taxon>
        <taxon>Pseudomonadati</taxon>
        <taxon>Pseudomonadota</taxon>
        <taxon>Alphaproteobacteria</taxon>
        <taxon>Hyphomicrobiales</taxon>
        <taxon>Methylobacteriaceae</taxon>
        <taxon>Microvirga</taxon>
    </lineage>
</organism>
<feature type="compositionally biased region" description="Low complexity" evidence="1">
    <location>
        <begin position="87"/>
        <end position="102"/>
    </location>
</feature>
<proteinExistence type="predicted"/>
<name>A0ABW9Z299_9HYPH</name>
<feature type="chain" id="PRO_5046678193" evidence="2">
    <location>
        <begin position="27"/>
        <end position="422"/>
    </location>
</feature>
<dbReference type="EMBL" id="JAAAXJ010000008">
    <property type="protein sequence ID" value="NBJ25840.1"/>
    <property type="molecule type" value="Genomic_DNA"/>
</dbReference>
<dbReference type="Proteomes" id="UP000818323">
    <property type="component" value="Unassembled WGS sequence"/>
</dbReference>
<keyword evidence="4" id="KW-1185">Reference proteome</keyword>